<reference evidence="2" key="1">
    <citation type="journal article" date="2022" name="Front. Genet.">
        <title>Chromosome-Scale Assembly of the Dendrobium nobile Genome Provides Insights Into the Molecular Mechanism of the Biosynthesis of the Medicinal Active Ingredient of Dendrobium.</title>
        <authorList>
            <person name="Xu Q."/>
            <person name="Niu S.-C."/>
            <person name="Li K.-L."/>
            <person name="Zheng P.-J."/>
            <person name="Zhang X.-J."/>
            <person name="Jia Y."/>
            <person name="Liu Y."/>
            <person name="Niu Y.-X."/>
            <person name="Yu L.-H."/>
            <person name="Chen D.-F."/>
            <person name="Zhang G.-Q."/>
        </authorList>
    </citation>
    <scope>NUCLEOTIDE SEQUENCE</scope>
    <source>
        <tissue evidence="2">Leaf</tissue>
    </source>
</reference>
<protein>
    <submittedName>
        <fullName evidence="2">Uncharacterized protein</fullName>
    </submittedName>
</protein>
<evidence type="ECO:0000313" key="3">
    <source>
        <dbReference type="Proteomes" id="UP000829196"/>
    </source>
</evidence>
<proteinExistence type="predicted"/>
<dbReference type="EMBL" id="JAGYWB010000016">
    <property type="protein sequence ID" value="KAI0496438.1"/>
    <property type="molecule type" value="Genomic_DNA"/>
</dbReference>
<evidence type="ECO:0000313" key="2">
    <source>
        <dbReference type="EMBL" id="KAI0496440.1"/>
    </source>
</evidence>
<name>A0A8T3AK10_DENNO</name>
<dbReference type="EMBL" id="JAGYWB010000016">
    <property type="protein sequence ID" value="KAI0496440.1"/>
    <property type="molecule type" value="Genomic_DNA"/>
</dbReference>
<sequence>MHGGRYSNFLLDTSSRNKSCNFPIAHHAPFFGFGTLYPKEINELLMLSRPRAGYNCEPERPRRVGSLVAIRGKELPREEDA</sequence>
<dbReference type="Proteomes" id="UP000829196">
    <property type="component" value="Unassembled WGS sequence"/>
</dbReference>
<comment type="caution">
    <text evidence="2">The sequence shown here is derived from an EMBL/GenBank/DDBJ whole genome shotgun (WGS) entry which is preliminary data.</text>
</comment>
<accession>A0A8T3AK10</accession>
<keyword evidence="3" id="KW-1185">Reference proteome</keyword>
<organism evidence="2 3">
    <name type="scientific">Dendrobium nobile</name>
    <name type="common">Orchid</name>
    <dbReference type="NCBI Taxonomy" id="94219"/>
    <lineage>
        <taxon>Eukaryota</taxon>
        <taxon>Viridiplantae</taxon>
        <taxon>Streptophyta</taxon>
        <taxon>Embryophyta</taxon>
        <taxon>Tracheophyta</taxon>
        <taxon>Spermatophyta</taxon>
        <taxon>Magnoliopsida</taxon>
        <taxon>Liliopsida</taxon>
        <taxon>Asparagales</taxon>
        <taxon>Orchidaceae</taxon>
        <taxon>Epidendroideae</taxon>
        <taxon>Malaxideae</taxon>
        <taxon>Dendrobiinae</taxon>
        <taxon>Dendrobium</taxon>
    </lineage>
</organism>
<evidence type="ECO:0000313" key="1">
    <source>
        <dbReference type="EMBL" id="KAI0496438.1"/>
    </source>
</evidence>
<dbReference type="AlphaFoldDB" id="A0A8T3AK10"/>
<gene>
    <name evidence="1" type="ORF">KFK09_022755</name>
    <name evidence="2" type="ORF">KFK09_022757</name>
</gene>